<evidence type="ECO:0000313" key="2">
    <source>
        <dbReference type="Proteomes" id="UP000218785"/>
    </source>
</evidence>
<gene>
    <name evidence="1" type="ORF">NIES37_34940</name>
</gene>
<evidence type="ECO:0000313" key="1">
    <source>
        <dbReference type="EMBL" id="BAY99511.1"/>
    </source>
</evidence>
<dbReference type="NCBIfam" id="NF038167">
    <property type="entry name" value="cyan_ocin_like"/>
    <property type="match status" value="1"/>
</dbReference>
<organism evidence="1 2">
    <name type="scientific">Tolypothrix tenuis PCC 7101</name>
    <dbReference type="NCBI Taxonomy" id="231146"/>
    <lineage>
        <taxon>Bacteria</taxon>
        <taxon>Bacillati</taxon>
        <taxon>Cyanobacteriota</taxon>
        <taxon>Cyanophyceae</taxon>
        <taxon>Nostocales</taxon>
        <taxon>Tolypothrichaceae</taxon>
        <taxon>Tolypothrix</taxon>
    </lineage>
</organism>
<dbReference type="EMBL" id="AP018248">
    <property type="protein sequence ID" value="BAY99511.1"/>
    <property type="molecule type" value="Genomic_DNA"/>
</dbReference>
<name>A0A1Z4N1L7_9CYAN</name>
<dbReference type="Proteomes" id="UP000218785">
    <property type="component" value="Chromosome"/>
</dbReference>
<accession>A0A1Z4N1L7</accession>
<proteinExistence type="predicted"/>
<dbReference type="RefSeq" id="WP_096577701.1">
    <property type="nucleotide sequence ID" value="NZ_CAWNJS010000001.1"/>
</dbReference>
<sequence>MSDNIKPVELSAEELDIVAGGAAIATNAENRNFSDEQASAIIIGANGGIASFTTQKTAVSEQKLQDIRFTGDDLPGIPGGFFSA</sequence>
<dbReference type="InterPro" id="IPR049891">
    <property type="entry name" value="CTB"/>
</dbReference>
<reference evidence="1 2" key="1">
    <citation type="submission" date="2017-06" db="EMBL/GenBank/DDBJ databases">
        <title>Genome sequencing of cyanobaciteial culture collection at National Institute for Environmental Studies (NIES).</title>
        <authorList>
            <person name="Hirose Y."/>
            <person name="Shimura Y."/>
            <person name="Fujisawa T."/>
            <person name="Nakamura Y."/>
            <person name="Kawachi M."/>
        </authorList>
    </citation>
    <scope>NUCLEOTIDE SEQUENCE [LARGE SCALE GENOMIC DNA]</scope>
    <source>
        <strain evidence="1 2">NIES-37</strain>
    </source>
</reference>
<dbReference type="AlphaFoldDB" id="A0A1Z4N1L7"/>
<protein>
    <recommendedName>
        <fullName evidence="3">Bacteriocin</fullName>
    </recommendedName>
</protein>
<evidence type="ECO:0008006" key="3">
    <source>
        <dbReference type="Google" id="ProtNLM"/>
    </source>
</evidence>
<keyword evidence="2" id="KW-1185">Reference proteome</keyword>
<dbReference type="KEGG" id="ttq:NIES37_34940"/>